<proteinExistence type="predicted"/>
<dbReference type="EMBL" id="JAAGOX010000053">
    <property type="protein sequence ID" value="NDW47115.1"/>
    <property type="molecule type" value="Genomic_DNA"/>
</dbReference>
<dbReference type="PANTHER" id="PTHR48081:SF33">
    <property type="entry name" value="KYNURENINE FORMAMIDASE"/>
    <property type="match status" value="1"/>
</dbReference>
<feature type="domain" description="Alpha/beta hydrolase fold-3" evidence="2">
    <location>
        <begin position="64"/>
        <end position="167"/>
    </location>
</feature>
<dbReference type="SUPFAM" id="SSF53474">
    <property type="entry name" value="alpha/beta-Hydrolases"/>
    <property type="match status" value="1"/>
</dbReference>
<dbReference type="RefSeq" id="WP_164132124.1">
    <property type="nucleotide sequence ID" value="NZ_JAAGOX010000053.1"/>
</dbReference>
<dbReference type="Gene3D" id="3.40.50.1820">
    <property type="entry name" value="alpha/beta hydrolase"/>
    <property type="match status" value="1"/>
</dbReference>
<reference evidence="3" key="1">
    <citation type="submission" date="2020-02" db="EMBL/GenBank/DDBJ databases">
        <title>Delineation of the pyrene-degrading pathway in Roseobacter clade bacteria by genomic analysis.</title>
        <authorList>
            <person name="Zhou H."/>
            <person name="Wang H."/>
        </authorList>
    </citation>
    <scope>NUCLEOTIDE SEQUENCE</scope>
    <source>
        <strain evidence="3">PrR005</strain>
    </source>
</reference>
<dbReference type="InterPro" id="IPR029058">
    <property type="entry name" value="AB_hydrolase_fold"/>
</dbReference>
<dbReference type="InterPro" id="IPR013094">
    <property type="entry name" value="AB_hydrolase_3"/>
</dbReference>
<dbReference type="Pfam" id="PF07859">
    <property type="entry name" value="Abhydrolase_3"/>
    <property type="match status" value="1"/>
</dbReference>
<accession>A0A6B2NZ05</accession>
<gene>
    <name evidence="3" type="ORF">G0P99_19385</name>
</gene>
<keyword evidence="1 3" id="KW-0378">Hydrolase</keyword>
<dbReference type="GO" id="GO:0016787">
    <property type="term" value="F:hydrolase activity"/>
    <property type="evidence" value="ECO:0007669"/>
    <property type="project" value="UniProtKB-KW"/>
</dbReference>
<protein>
    <submittedName>
        <fullName evidence="3">Alpha/beta hydrolase</fullName>
    </submittedName>
</protein>
<evidence type="ECO:0000313" key="3">
    <source>
        <dbReference type="EMBL" id="NDW47115.1"/>
    </source>
</evidence>
<evidence type="ECO:0000256" key="1">
    <source>
        <dbReference type="ARBA" id="ARBA00022801"/>
    </source>
</evidence>
<dbReference type="AlphaFoldDB" id="A0A6B2NZ05"/>
<evidence type="ECO:0000259" key="2">
    <source>
        <dbReference type="Pfam" id="PF07859"/>
    </source>
</evidence>
<dbReference type="InterPro" id="IPR050300">
    <property type="entry name" value="GDXG_lipolytic_enzyme"/>
</dbReference>
<sequence length="258" mass="27611">MIDWDDAFDNSSYVPGSDGLAAAWGAAAAAWRDSRGGTLDIAYGVGARNRLDLFRPEGVAKGLVVFVHGGYWHKLDKSFWSHFAAGPLSRGWALAVPSYTLAPEARLGQMVEEVRASIEEAARHVAGPVRLAGHSAGGHLVARMACADGPQPDRLDRVISISGIHDLRPLLGTRMNEVLHLDAAEAEAESPALLSRRAGLSVTCWVGADERPELVRQTRLLSEAWGVPNVFAAGHEHFSVVAELGRPGSALLSELLKD</sequence>
<organism evidence="3">
    <name type="scientific">Ruegeria sp. PrR005</name>
    <dbReference type="NCBI Taxonomy" id="2706882"/>
    <lineage>
        <taxon>Bacteria</taxon>
        <taxon>Pseudomonadati</taxon>
        <taxon>Pseudomonadota</taxon>
        <taxon>Alphaproteobacteria</taxon>
        <taxon>Rhodobacterales</taxon>
        <taxon>Roseobacteraceae</taxon>
        <taxon>Ruegeria</taxon>
    </lineage>
</organism>
<name>A0A6B2NZ05_9RHOB</name>
<comment type="caution">
    <text evidence="3">The sequence shown here is derived from an EMBL/GenBank/DDBJ whole genome shotgun (WGS) entry which is preliminary data.</text>
</comment>
<dbReference type="PANTHER" id="PTHR48081">
    <property type="entry name" value="AB HYDROLASE SUPERFAMILY PROTEIN C4A8.06C"/>
    <property type="match status" value="1"/>
</dbReference>